<reference evidence="1 2" key="1">
    <citation type="journal article" date="2024" name="G3 (Bethesda)">
        <title>Genome assembly of Hibiscus sabdariffa L. provides insights into metabolisms of medicinal natural products.</title>
        <authorList>
            <person name="Kim T."/>
        </authorList>
    </citation>
    <scope>NUCLEOTIDE SEQUENCE [LARGE SCALE GENOMIC DNA]</scope>
    <source>
        <strain evidence="1">TK-2024</strain>
        <tissue evidence="1">Old leaves</tissue>
    </source>
</reference>
<evidence type="ECO:0000313" key="2">
    <source>
        <dbReference type="Proteomes" id="UP001472677"/>
    </source>
</evidence>
<proteinExistence type="predicted"/>
<accession>A0ABR2B150</accession>
<comment type="caution">
    <text evidence="1">The sequence shown here is derived from an EMBL/GenBank/DDBJ whole genome shotgun (WGS) entry which is preliminary data.</text>
</comment>
<organism evidence="1 2">
    <name type="scientific">Hibiscus sabdariffa</name>
    <name type="common">roselle</name>
    <dbReference type="NCBI Taxonomy" id="183260"/>
    <lineage>
        <taxon>Eukaryota</taxon>
        <taxon>Viridiplantae</taxon>
        <taxon>Streptophyta</taxon>
        <taxon>Embryophyta</taxon>
        <taxon>Tracheophyta</taxon>
        <taxon>Spermatophyta</taxon>
        <taxon>Magnoliopsida</taxon>
        <taxon>eudicotyledons</taxon>
        <taxon>Gunneridae</taxon>
        <taxon>Pentapetalae</taxon>
        <taxon>rosids</taxon>
        <taxon>malvids</taxon>
        <taxon>Malvales</taxon>
        <taxon>Malvaceae</taxon>
        <taxon>Malvoideae</taxon>
        <taxon>Hibiscus</taxon>
    </lineage>
</organism>
<dbReference type="Proteomes" id="UP001472677">
    <property type="component" value="Unassembled WGS sequence"/>
</dbReference>
<dbReference type="EMBL" id="JBBPBM010000227">
    <property type="protein sequence ID" value="KAK8499834.1"/>
    <property type="molecule type" value="Genomic_DNA"/>
</dbReference>
<gene>
    <name evidence="1" type="ORF">V6N12_072537</name>
</gene>
<keyword evidence="2" id="KW-1185">Reference proteome</keyword>
<protein>
    <submittedName>
        <fullName evidence="1">Uncharacterized protein</fullName>
    </submittedName>
</protein>
<evidence type="ECO:0000313" key="1">
    <source>
        <dbReference type="EMBL" id="KAK8499834.1"/>
    </source>
</evidence>
<sequence>MNDKLEKDPDTVRKYCKIVVMLPPPTREILSERGTRRLNRNNPVKHIMRKHGGETGPILIPTILLTAIGVGGT</sequence>
<name>A0ABR2B150_9ROSI</name>